<accession>A0A7T0LMR7</accession>
<dbReference type="InterPro" id="IPR036779">
    <property type="entry name" value="LysM_dom_sf"/>
</dbReference>
<dbReference type="Proteomes" id="UP000594637">
    <property type="component" value="Chromosome"/>
</dbReference>
<dbReference type="PROSITE" id="PS51782">
    <property type="entry name" value="LYSM"/>
    <property type="match status" value="1"/>
</dbReference>
<dbReference type="KEGG" id="arep:ID810_08080"/>
<feature type="domain" description="LysM" evidence="1">
    <location>
        <begin position="46"/>
        <end position="94"/>
    </location>
</feature>
<gene>
    <name evidence="2" type="ORF">ID810_08080</name>
</gene>
<dbReference type="SMART" id="SM00257">
    <property type="entry name" value="LysM"/>
    <property type="match status" value="1"/>
</dbReference>
<keyword evidence="3" id="KW-1185">Reference proteome</keyword>
<sequence length="97" mass="9618">MAATRPEVPAALRRLGLAVACVLAVVLIAAAAVVASGFNVAPEHTAVTTVQPGQSIWDLAAATGSSDVAETAAQIVELNNLTSSTLQAGQTLIVPAG</sequence>
<protein>
    <submittedName>
        <fullName evidence="2">LysM peptidoglycan-binding domain-containing protein</fullName>
    </submittedName>
</protein>
<evidence type="ECO:0000313" key="2">
    <source>
        <dbReference type="EMBL" id="QPL06644.1"/>
    </source>
</evidence>
<reference evidence="2 3" key="1">
    <citation type="submission" date="2020-11" db="EMBL/GenBank/DDBJ databases">
        <title>Actinomyces sp. ZJ750.</title>
        <authorList>
            <person name="Zhou J."/>
        </authorList>
    </citation>
    <scope>NUCLEOTIDE SEQUENCE [LARGE SCALE GENOMIC DNA]</scope>
    <source>
        <strain evidence="2 3">ZJ750</strain>
    </source>
</reference>
<name>A0A7T0LMR7_9ACTO</name>
<dbReference type="Gene3D" id="3.10.350.10">
    <property type="entry name" value="LysM domain"/>
    <property type="match status" value="1"/>
</dbReference>
<evidence type="ECO:0000313" key="3">
    <source>
        <dbReference type="Proteomes" id="UP000594637"/>
    </source>
</evidence>
<dbReference type="InterPro" id="IPR018392">
    <property type="entry name" value="LysM"/>
</dbReference>
<dbReference type="Pfam" id="PF01476">
    <property type="entry name" value="LysM"/>
    <property type="match status" value="1"/>
</dbReference>
<organism evidence="2 3">
    <name type="scientific">Actinomyces respiraculi</name>
    <dbReference type="NCBI Taxonomy" id="2744574"/>
    <lineage>
        <taxon>Bacteria</taxon>
        <taxon>Bacillati</taxon>
        <taxon>Actinomycetota</taxon>
        <taxon>Actinomycetes</taxon>
        <taxon>Actinomycetales</taxon>
        <taxon>Actinomycetaceae</taxon>
        <taxon>Actinomyces</taxon>
    </lineage>
</organism>
<proteinExistence type="predicted"/>
<evidence type="ECO:0000259" key="1">
    <source>
        <dbReference type="PROSITE" id="PS51782"/>
    </source>
</evidence>
<dbReference type="AlphaFoldDB" id="A0A7T0LMR7"/>
<dbReference type="EMBL" id="CP063989">
    <property type="protein sequence ID" value="QPL06644.1"/>
    <property type="molecule type" value="Genomic_DNA"/>
</dbReference>
<dbReference type="SUPFAM" id="SSF54106">
    <property type="entry name" value="LysM domain"/>
    <property type="match status" value="1"/>
</dbReference>